<evidence type="ECO:0000313" key="3">
    <source>
        <dbReference type="EMBL" id="HIU93231.1"/>
    </source>
</evidence>
<dbReference type="Gene3D" id="3.40.50.150">
    <property type="entry name" value="Vaccinia Virus protein VP39"/>
    <property type="match status" value="1"/>
</dbReference>
<accession>A0A9D1N1K8</accession>
<sequence>MHITGGYLKSRKIESPKGANVRPTLSQVRESIFSVLYSITDFEKKSFLDAFAGSGIMGFEALSRGFEQVCFIEKDKKTFFLLKDNAKKLGIEPQFFMGDTLKVLKKTDSDFDVIYVDPPYQSGLYDSVLEIVRLCDVLKKDGIIILEHPSRLEINIDGFELIKKKIYADKCITFLRLSNQYV</sequence>
<dbReference type="InterPro" id="IPR029063">
    <property type="entry name" value="SAM-dependent_MTases_sf"/>
</dbReference>
<proteinExistence type="predicted"/>
<reference evidence="3" key="2">
    <citation type="journal article" date="2021" name="PeerJ">
        <title>Extensive microbial diversity within the chicken gut microbiome revealed by metagenomics and culture.</title>
        <authorList>
            <person name="Gilroy R."/>
            <person name="Ravi A."/>
            <person name="Getino M."/>
            <person name="Pursley I."/>
            <person name="Horton D.L."/>
            <person name="Alikhan N.F."/>
            <person name="Baker D."/>
            <person name="Gharbi K."/>
            <person name="Hall N."/>
            <person name="Watson M."/>
            <person name="Adriaenssens E.M."/>
            <person name="Foster-Nyarko E."/>
            <person name="Jarju S."/>
            <person name="Secka A."/>
            <person name="Antonio M."/>
            <person name="Oren A."/>
            <person name="Chaudhuri R.R."/>
            <person name="La Ragione R."/>
            <person name="Hildebrand F."/>
            <person name="Pallen M.J."/>
        </authorList>
    </citation>
    <scope>NUCLEOTIDE SEQUENCE</scope>
    <source>
        <strain evidence="3">CHK154-7741</strain>
    </source>
</reference>
<dbReference type="PROSITE" id="PS00092">
    <property type="entry name" value="N6_MTASE"/>
    <property type="match status" value="1"/>
</dbReference>
<dbReference type="EC" id="2.1.1.171" evidence="3"/>
<keyword evidence="2 3" id="KW-0808">Transferase</keyword>
<dbReference type="SUPFAM" id="SSF53335">
    <property type="entry name" value="S-adenosyl-L-methionine-dependent methyltransferases"/>
    <property type="match status" value="1"/>
</dbReference>
<evidence type="ECO:0000313" key="4">
    <source>
        <dbReference type="Proteomes" id="UP000886748"/>
    </source>
</evidence>
<dbReference type="GO" id="GO:0052913">
    <property type="term" value="F:16S rRNA (guanine(966)-N(2))-methyltransferase activity"/>
    <property type="evidence" value="ECO:0007669"/>
    <property type="project" value="UniProtKB-EC"/>
</dbReference>
<evidence type="ECO:0000256" key="2">
    <source>
        <dbReference type="ARBA" id="ARBA00022679"/>
    </source>
</evidence>
<reference evidence="3" key="1">
    <citation type="submission" date="2020-10" db="EMBL/GenBank/DDBJ databases">
        <authorList>
            <person name="Gilroy R."/>
        </authorList>
    </citation>
    <scope>NUCLEOTIDE SEQUENCE</scope>
    <source>
        <strain evidence="3">CHK154-7741</strain>
    </source>
</reference>
<dbReference type="Proteomes" id="UP000886748">
    <property type="component" value="Unassembled WGS sequence"/>
</dbReference>
<name>A0A9D1N1K8_9CLOT</name>
<dbReference type="Pfam" id="PF03602">
    <property type="entry name" value="Cons_hypoth95"/>
    <property type="match status" value="1"/>
</dbReference>
<dbReference type="GO" id="GO:0003676">
    <property type="term" value="F:nucleic acid binding"/>
    <property type="evidence" value="ECO:0007669"/>
    <property type="project" value="InterPro"/>
</dbReference>
<dbReference type="AlphaFoldDB" id="A0A9D1N1K8"/>
<keyword evidence="1 3" id="KW-0489">Methyltransferase</keyword>
<dbReference type="PANTHER" id="PTHR43542:SF1">
    <property type="entry name" value="METHYLTRANSFERASE"/>
    <property type="match status" value="1"/>
</dbReference>
<dbReference type="PIRSF" id="PIRSF004553">
    <property type="entry name" value="CHP00095"/>
    <property type="match status" value="1"/>
</dbReference>
<organism evidence="3 4">
    <name type="scientific">Candidatus Limenecus avicola</name>
    <dbReference type="NCBI Taxonomy" id="2840847"/>
    <lineage>
        <taxon>Bacteria</taxon>
        <taxon>Bacillati</taxon>
        <taxon>Bacillota</taxon>
        <taxon>Clostridia</taxon>
        <taxon>Eubacteriales</taxon>
        <taxon>Clostridiaceae</taxon>
        <taxon>Clostridiaceae incertae sedis</taxon>
        <taxon>Candidatus Limenecus</taxon>
    </lineage>
</organism>
<dbReference type="PANTHER" id="PTHR43542">
    <property type="entry name" value="METHYLTRANSFERASE"/>
    <property type="match status" value="1"/>
</dbReference>
<protein>
    <submittedName>
        <fullName evidence="3">16S rRNA (Guanine(966)-N(2))-methyltransferase RsmD</fullName>
        <ecNumber evidence="3">2.1.1.171</ecNumber>
    </submittedName>
</protein>
<dbReference type="InterPro" id="IPR004398">
    <property type="entry name" value="RNA_MeTrfase_RsmD"/>
</dbReference>
<comment type="caution">
    <text evidence="3">The sequence shown here is derived from an EMBL/GenBank/DDBJ whole genome shotgun (WGS) entry which is preliminary data.</text>
</comment>
<evidence type="ECO:0000256" key="1">
    <source>
        <dbReference type="ARBA" id="ARBA00022603"/>
    </source>
</evidence>
<gene>
    <name evidence="3" type="primary">rsmD</name>
    <name evidence="3" type="ORF">IAD26_08895</name>
</gene>
<dbReference type="EMBL" id="DVOD01000064">
    <property type="protein sequence ID" value="HIU93231.1"/>
    <property type="molecule type" value="Genomic_DNA"/>
</dbReference>
<dbReference type="NCBIfam" id="TIGR00095">
    <property type="entry name" value="16S rRNA (guanine(966)-N(2))-methyltransferase RsmD"/>
    <property type="match status" value="1"/>
</dbReference>
<dbReference type="InterPro" id="IPR002052">
    <property type="entry name" value="DNA_methylase_N6_adenine_CS"/>
</dbReference>
<dbReference type="CDD" id="cd02440">
    <property type="entry name" value="AdoMet_MTases"/>
    <property type="match status" value="1"/>
</dbReference>